<dbReference type="EMBL" id="JAGKQM010000014">
    <property type="protein sequence ID" value="KAH0884307.1"/>
    <property type="molecule type" value="Genomic_DNA"/>
</dbReference>
<accession>A0ABQ7ZVP8</accession>
<feature type="signal peptide" evidence="1">
    <location>
        <begin position="1"/>
        <end position="19"/>
    </location>
</feature>
<sequence length="262" mass="29870">MPTIIFAIIIILNITLCDAAGFCMLKDQKNLQGQLIAEREALYRSKPSPSKPLGGKKAHGMSTLLGSRGMHQTPKLTRKQISVRSMELYQLEEEGLTITSPKEIVDEPIPFSPIPTTVVASKTNIATPHQLLKNPKINAIYEMSSFATPVKNIYNIRKMILMMMMMMMTPKRMSEQRFRSHIHQQQYFSRCKLDQTNARLHPEKPEVVEYSFEERRVAIMLKSDSLVHRHKMMVSSICHKQSFVSDGSSFVVYVCFSGLFSL</sequence>
<name>A0ABQ7ZVP8_BRANA</name>
<proteinExistence type="predicted"/>
<keyword evidence="1" id="KW-0732">Signal</keyword>
<protein>
    <submittedName>
        <fullName evidence="2">Uncharacterized protein</fullName>
    </submittedName>
</protein>
<organism evidence="2 3">
    <name type="scientific">Brassica napus</name>
    <name type="common">Rape</name>
    <dbReference type="NCBI Taxonomy" id="3708"/>
    <lineage>
        <taxon>Eukaryota</taxon>
        <taxon>Viridiplantae</taxon>
        <taxon>Streptophyta</taxon>
        <taxon>Embryophyta</taxon>
        <taxon>Tracheophyta</taxon>
        <taxon>Spermatophyta</taxon>
        <taxon>Magnoliopsida</taxon>
        <taxon>eudicotyledons</taxon>
        <taxon>Gunneridae</taxon>
        <taxon>Pentapetalae</taxon>
        <taxon>rosids</taxon>
        <taxon>malvids</taxon>
        <taxon>Brassicales</taxon>
        <taxon>Brassicaceae</taxon>
        <taxon>Brassiceae</taxon>
        <taxon>Brassica</taxon>
    </lineage>
</organism>
<gene>
    <name evidence="2" type="ORF">HID58_060403</name>
</gene>
<feature type="chain" id="PRO_5046104273" evidence="1">
    <location>
        <begin position="20"/>
        <end position="262"/>
    </location>
</feature>
<dbReference type="Proteomes" id="UP000824890">
    <property type="component" value="Unassembled WGS sequence"/>
</dbReference>
<comment type="caution">
    <text evidence="2">The sequence shown here is derived from an EMBL/GenBank/DDBJ whole genome shotgun (WGS) entry which is preliminary data.</text>
</comment>
<evidence type="ECO:0000313" key="3">
    <source>
        <dbReference type="Proteomes" id="UP000824890"/>
    </source>
</evidence>
<evidence type="ECO:0000256" key="1">
    <source>
        <dbReference type="SAM" id="SignalP"/>
    </source>
</evidence>
<reference evidence="2 3" key="1">
    <citation type="submission" date="2021-05" db="EMBL/GenBank/DDBJ databases">
        <title>Genome Assembly of Synthetic Allotetraploid Brassica napus Reveals Homoeologous Exchanges between Subgenomes.</title>
        <authorList>
            <person name="Davis J.T."/>
        </authorList>
    </citation>
    <scope>NUCLEOTIDE SEQUENCE [LARGE SCALE GENOMIC DNA]</scope>
    <source>
        <strain evidence="3">cv. Da-Ae</strain>
        <tissue evidence="2">Seedling</tissue>
    </source>
</reference>
<keyword evidence="3" id="KW-1185">Reference proteome</keyword>
<evidence type="ECO:0000313" key="2">
    <source>
        <dbReference type="EMBL" id="KAH0884307.1"/>
    </source>
</evidence>